<feature type="domain" description="TonB-dependent receptor-like beta-barrel" evidence="11">
    <location>
        <begin position="417"/>
        <end position="919"/>
    </location>
</feature>
<keyword evidence="13" id="KW-0675">Receptor</keyword>
<evidence type="ECO:0000259" key="12">
    <source>
        <dbReference type="Pfam" id="PF07715"/>
    </source>
</evidence>
<proteinExistence type="inferred from homology"/>
<evidence type="ECO:0000256" key="5">
    <source>
        <dbReference type="ARBA" id="ARBA00023077"/>
    </source>
</evidence>
<dbReference type="EMBL" id="MWPV01000005">
    <property type="protein sequence ID" value="OUL57029.1"/>
    <property type="molecule type" value="Genomic_DNA"/>
</dbReference>
<keyword evidence="4 8" id="KW-0812">Transmembrane</keyword>
<evidence type="ECO:0000313" key="13">
    <source>
        <dbReference type="EMBL" id="OUL57029.1"/>
    </source>
</evidence>
<accession>A0A244CP91</accession>
<dbReference type="GO" id="GO:0009279">
    <property type="term" value="C:cell outer membrane"/>
    <property type="evidence" value="ECO:0007669"/>
    <property type="project" value="UniProtKB-SubCell"/>
</dbReference>
<keyword evidence="6 8" id="KW-0472">Membrane</keyword>
<evidence type="ECO:0000313" key="14">
    <source>
        <dbReference type="Proteomes" id="UP000194841"/>
    </source>
</evidence>
<evidence type="ECO:0000256" key="2">
    <source>
        <dbReference type="ARBA" id="ARBA00022448"/>
    </source>
</evidence>
<dbReference type="CDD" id="cd01347">
    <property type="entry name" value="ligand_gated_channel"/>
    <property type="match status" value="1"/>
</dbReference>
<evidence type="ECO:0000256" key="7">
    <source>
        <dbReference type="ARBA" id="ARBA00023237"/>
    </source>
</evidence>
<evidence type="ECO:0000256" key="9">
    <source>
        <dbReference type="RuleBase" id="RU003357"/>
    </source>
</evidence>
<evidence type="ECO:0000256" key="1">
    <source>
        <dbReference type="ARBA" id="ARBA00004571"/>
    </source>
</evidence>
<dbReference type="InterPro" id="IPR012910">
    <property type="entry name" value="Plug_dom"/>
</dbReference>
<protein>
    <submittedName>
        <fullName evidence="13">TonB-dependent receptor</fullName>
    </submittedName>
</protein>
<feature type="domain" description="TonB-dependent receptor plug" evidence="12">
    <location>
        <begin position="53"/>
        <end position="165"/>
    </location>
</feature>
<keyword evidence="14" id="KW-1185">Reference proteome</keyword>
<comment type="subcellular location">
    <subcellularLocation>
        <location evidence="1 8">Cell outer membrane</location>
        <topology evidence="1 8">Multi-pass membrane protein</topology>
    </subcellularLocation>
</comment>
<sequence>MQVNLLARAVTLGLASSAIISTFSTQVIAAEAEATIERVQVTGSRILREGAIAPSPVTSISGKELLSTGAMNIGEALNELPSLANTYSLANSGNYIGTAGLNLLDLRGMGANRTLVLIDGKRHVSSSAGSASVDTNTIPTAWVDSVEIITGGASAVYGADAVTGVVNFRLKKDITGLDVSLTAGKAEDNPYKNSKLSFSYGSDYAEGRGNAAIAFELSSQNALNATERDLTRTPYMAVRNPADGDTKDENGQTIHDGIPDRITVANTGWFDSSIAGNFYLSQEDGINWYIFNPDGSVRPQNLGTTYGEWGRCTNCELLNLKEYNDLQPDFDRYNISIKTNYDINDDVQFYADAKYVNSQANSEGQPSFFEYGSALTITADNAYIDDSLRTLMQQNQQEAIYVHRFNKDAGRRLEKNERETVRFVSGFDGYLNDDWGFDTYFVHGETTLEQTNYNNLIRKNFAQSIDAILVDGQAVCRDERARAAGCVPTSIFGHGAVNEQAKQWFNTTSISESTITQQVFNASVSNSALFDLPAGVVGFAAGIEYRKEQSDSVPDEFAATGATFLNSLQEEHGKFNVKEIFAEFTVPLIADQFLIQDLVFDFAIRYADYSSIGDATSWKTGLDWTIDEEVRVRSTYSIALRAPNIGELFGPQNQTYFRVDDPCSAQYAQSAIRVQNCAALGIPADFDPTATASSIEGLSGGNPDLQPEESTSFTVGLVYEPQMVDGFVLTLDYWSIEIDDAISSVSAQNILDRCVDSSTGIDNQFCQLIERDPNNHELKLITSISQNVAAQNASGIDFEIGYDFEALAGNFKTKLVGTYLKSRKTYSFQDNPHDFEENAGTVGEAKWQQNFSVEYQQDEWTANWKTRYLSDVDLYNQQDLITNPDPSDIMYYGSYFVSDISVAYAFDSGVSVSVGVDNVFDRDLPGVTTGTGAGSASYDNLGRFYYSSVSYRF</sequence>
<dbReference type="InterPro" id="IPR037066">
    <property type="entry name" value="Plug_dom_sf"/>
</dbReference>
<dbReference type="InterPro" id="IPR039426">
    <property type="entry name" value="TonB-dep_rcpt-like"/>
</dbReference>
<dbReference type="AlphaFoldDB" id="A0A244CP91"/>
<dbReference type="Gene3D" id="2.170.130.10">
    <property type="entry name" value="TonB-dependent receptor, plug domain"/>
    <property type="match status" value="1"/>
</dbReference>
<keyword evidence="2 8" id="KW-0813">Transport</keyword>
<dbReference type="SUPFAM" id="SSF56935">
    <property type="entry name" value="Porins"/>
    <property type="match status" value="1"/>
</dbReference>
<comment type="caution">
    <text evidence="13">The sequence shown here is derived from an EMBL/GenBank/DDBJ whole genome shotgun (WGS) entry which is preliminary data.</text>
</comment>
<dbReference type="Pfam" id="PF07715">
    <property type="entry name" value="Plug"/>
    <property type="match status" value="1"/>
</dbReference>
<evidence type="ECO:0000256" key="8">
    <source>
        <dbReference type="PROSITE-ProRule" id="PRU01360"/>
    </source>
</evidence>
<evidence type="ECO:0000259" key="11">
    <source>
        <dbReference type="Pfam" id="PF00593"/>
    </source>
</evidence>
<evidence type="ECO:0000256" key="10">
    <source>
        <dbReference type="SAM" id="SignalP"/>
    </source>
</evidence>
<keyword evidence="3 8" id="KW-1134">Transmembrane beta strand</keyword>
<feature type="signal peptide" evidence="10">
    <location>
        <begin position="1"/>
        <end position="29"/>
    </location>
</feature>
<dbReference type="Proteomes" id="UP000194841">
    <property type="component" value="Unassembled WGS sequence"/>
</dbReference>
<feature type="chain" id="PRO_5013032245" evidence="10">
    <location>
        <begin position="30"/>
        <end position="953"/>
    </location>
</feature>
<dbReference type="InterPro" id="IPR036942">
    <property type="entry name" value="Beta-barrel_TonB_sf"/>
</dbReference>
<dbReference type="PROSITE" id="PS52016">
    <property type="entry name" value="TONB_DEPENDENT_REC_3"/>
    <property type="match status" value="1"/>
</dbReference>
<dbReference type="Gene3D" id="2.40.170.20">
    <property type="entry name" value="TonB-dependent receptor, beta-barrel domain"/>
    <property type="match status" value="1"/>
</dbReference>
<gene>
    <name evidence="13" type="ORF">B1199_16490</name>
</gene>
<name>A0A244CP91_PSEDV</name>
<evidence type="ECO:0000256" key="6">
    <source>
        <dbReference type="ARBA" id="ARBA00023136"/>
    </source>
</evidence>
<evidence type="ECO:0000256" key="3">
    <source>
        <dbReference type="ARBA" id="ARBA00022452"/>
    </source>
</evidence>
<dbReference type="PANTHER" id="PTHR47234:SF2">
    <property type="entry name" value="TONB-DEPENDENT RECEPTOR"/>
    <property type="match status" value="1"/>
</dbReference>
<dbReference type="InterPro" id="IPR000531">
    <property type="entry name" value="Beta-barrel_TonB"/>
</dbReference>
<evidence type="ECO:0000256" key="4">
    <source>
        <dbReference type="ARBA" id="ARBA00022692"/>
    </source>
</evidence>
<keyword evidence="5 9" id="KW-0798">TonB box</keyword>
<keyword evidence="10" id="KW-0732">Signal</keyword>
<reference evidence="13 14" key="1">
    <citation type="submission" date="2017-02" db="EMBL/GenBank/DDBJ databases">
        <title>Pseudoalteromonas ulvae TC14 Genome.</title>
        <authorList>
            <person name="Molmeret M."/>
        </authorList>
    </citation>
    <scope>NUCLEOTIDE SEQUENCE [LARGE SCALE GENOMIC DNA]</scope>
    <source>
        <strain evidence="13">TC14</strain>
    </source>
</reference>
<comment type="similarity">
    <text evidence="8 9">Belongs to the TonB-dependent receptor family.</text>
</comment>
<dbReference type="PANTHER" id="PTHR47234">
    <property type="match status" value="1"/>
</dbReference>
<organism evidence="13 14">
    <name type="scientific">Pseudoalteromonas ulvae</name>
    <dbReference type="NCBI Taxonomy" id="107327"/>
    <lineage>
        <taxon>Bacteria</taxon>
        <taxon>Pseudomonadati</taxon>
        <taxon>Pseudomonadota</taxon>
        <taxon>Gammaproteobacteria</taxon>
        <taxon>Alteromonadales</taxon>
        <taxon>Pseudoalteromonadaceae</taxon>
        <taxon>Pseudoalteromonas</taxon>
    </lineage>
</organism>
<dbReference type="Pfam" id="PF00593">
    <property type="entry name" value="TonB_dep_Rec_b-barrel"/>
    <property type="match status" value="1"/>
</dbReference>
<keyword evidence="7 8" id="KW-0998">Cell outer membrane</keyword>